<evidence type="ECO:0000313" key="1">
    <source>
        <dbReference type="EMBL" id="KAL2730684.1"/>
    </source>
</evidence>
<comment type="caution">
    <text evidence="1">The sequence shown here is derived from an EMBL/GenBank/DDBJ whole genome shotgun (WGS) entry which is preliminary data.</text>
</comment>
<sequence>MLNNEEKEAAKTMIRNSVDLMLSDKTSHIKSTNKMETRSGTGRLNDADLEDIINSTEKKSSSYKNENALFANTKMLYEQWRENSKLLSDAQYASRETNFSI</sequence>
<reference evidence="1 2" key="1">
    <citation type="journal article" date="2024" name="Ann. Entomol. Soc. Am.">
        <title>Genomic analyses of the southern and eastern yellowjacket wasps (Hymenoptera: Vespidae) reveal evolutionary signatures of social life.</title>
        <authorList>
            <person name="Catto M.A."/>
            <person name="Caine P.B."/>
            <person name="Orr S.E."/>
            <person name="Hunt B.G."/>
            <person name="Goodisman M.A.D."/>
        </authorList>
    </citation>
    <scope>NUCLEOTIDE SEQUENCE [LARGE SCALE GENOMIC DNA]</scope>
    <source>
        <strain evidence="1">233</strain>
        <tissue evidence="1">Head and thorax</tissue>
    </source>
</reference>
<dbReference type="Proteomes" id="UP001607302">
    <property type="component" value="Unassembled WGS sequence"/>
</dbReference>
<organism evidence="1 2">
    <name type="scientific">Vespula squamosa</name>
    <name type="common">Southern yellow jacket</name>
    <name type="synonym">Wasp</name>
    <dbReference type="NCBI Taxonomy" id="30214"/>
    <lineage>
        <taxon>Eukaryota</taxon>
        <taxon>Metazoa</taxon>
        <taxon>Ecdysozoa</taxon>
        <taxon>Arthropoda</taxon>
        <taxon>Hexapoda</taxon>
        <taxon>Insecta</taxon>
        <taxon>Pterygota</taxon>
        <taxon>Neoptera</taxon>
        <taxon>Endopterygota</taxon>
        <taxon>Hymenoptera</taxon>
        <taxon>Apocrita</taxon>
        <taxon>Aculeata</taxon>
        <taxon>Vespoidea</taxon>
        <taxon>Vespidae</taxon>
        <taxon>Vespinae</taxon>
        <taxon>Vespula</taxon>
    </lineage>
</organism>
<name>A0ABD2BD73_VESSQ</name>
<dbReference type="EMBL" id="JAUDFV010000110">
    <property type="protein sequence ID" value="KAL2730684.1"/>
    <property type="molecule type" value="Genomic_DNA"/>
</dbReference>
<proteinExistence type="predicted"/>
<evidence type="ECO:0000313" key="2">
    <source>
        <dbReference type="Proteomes" id="UP001607302"/>
    </source>
</evidence>
<dbReference type="AlphaFoldDB" id="A0ABD2BD73"/>
<accession>A0ABD2BD73</accession>
<keyword evidence="2" id="KW-1185">Reference proteome</keyword>
<protein>
    <submittedName>
        <fullName evidence="1">Uncharacterized protein</fullName>
    </submittedName>
</protein>
<gene>
    <name evidence="1" type="ORF">V1478_005097</name>
</gene>